<sequence length="417" mass="44994">MEELTDRDLEIIQRANDIFEHWPRTKIEFGSGLLKTVGKRAAEFGKKALIVIGGGSVKKNGSLDTLLTSLDNAGLSAIIFEGVEPNPSKETVEDIAKLYLQHDFDVCIALGGGSAMDAAKAALILTGLNETDISPYFGVGAVSPKLERISPCICIPTTSGTSSEVTRYSNVTIKNLHLKKLISDIAIHPHYAIIDPEITKSCPASLTLTAGLDALTHSMEGYLNLVQDPGNESINEYALLSIELIFKWLKIAVENPNDSNARTMMAYASVLGGTVIGGEKFKGTGGPHMNSFSWADTIAHGNSTGIMLPYYMAYYAKNPVVAEKLRPIAQMLHLPVEGDLGVSIATSILNWYESMGFPTKLTEMPGWQAAYKQKALKDASQNAMKLQAMPNPVSIEKVDEIIGPIIQAAIEGNLSLL</sequence>
<dbReference type="PANTHER" id="PTHR11496:SF102">
    <property type="entry name" value="ALCOHOL DEHYDROGENASE 4"/>
    <property type="match status" value="1"/>
</dbReference>
<keyword evidence="2" id="KW-0560">Oxidoreductase</keyword>
<gene>
    <name evidence="5" type="ORF">NEF87_000770</name>
</gene>
<keyword evidence="6" id="KW-1185">Reference proteome</keyword>
<evidence type="ECO:0000256" key="2">
    <source>
        <dbReference type="ARBA" id="ARBA00023002"/>
    </source>
</evidence>
<dbReference type="InterPro" id="IPR001670">
    <property type="entry name" value="ADH_Fe/GldA"/>
</dbReference>
<feature type="domain" description="Alcohol dehydrogenase iron-type/glycerol dehydrogenase GldA" evidence="3">
    <location>
        <begin position="25"/>
        <end position="196"/>
    </location>
</feature>
<organism evidence="5 6">
    <name type="scientific">Candidatus Lokiarchaeum ossiferum</name>
    <dbReference type="NCBI Taxonomy" id="2951803"/>
    <lineage>
        <taxon>Archaea</taxon>
        <taxon>Promethearchaeati</taxon>
        <taxon>Promethearchaeota</taxon>
        <taxon>Promethearchaeia</taxon>
        <taxon>Promethearchaeales</taxon>
        <taxon>Promethearchaeaceae</taxon>
        <taxon>Candidatus Lokiarchaeum</taxon>
    </lineage>
</organism>
<name>A0ABY6HLV3_9ARCH</name>
<comment type="similarity">
    <text evidence="1">Belongs to the iron-containing alcohol dehydrogenase family.</text>
</comment>
<protein>
    <recommendedName>
        <fullName evidence="7">Iron-containing alcohol dehydrogenase</fullName>
    </recommendedName>
</protein>
<dbReference type="Pfam" id="PF00465">
    <property type="entry name" value="Fe-ADH"/>
    <property type="match status" value="1"/>
</dbReference>
<dbReference type="Gene3D" id="3.40.50.1970">
    <property type="match status" value="1"/>
</dbReference>
<dbReference type="Gene3D" id="1.20.1090.10">
    <property type="entry name" value="Dehydroquinate synthase-like - alpha domain"/>
    <property type="match status" value="1"/>
</dbReference>
<dbReference type="SUPFAM" id="SSF56796">
    <property type="entry name" value="Dehydroquinate synthase-like"/>
    <property type="match status" value="1"/>
</dbReference>
<evidence type="ECO:0000313" key="6">
    <source>
        <dbReference type="Proteomes" id="UP001208689"/>
    </source>
</evidence>
<evidence type="ECO:0000313" key="5">
    <source>
        <dbReference type="EMBL" id="UYP44485.1"/>
    </source>
</evidence>
<dbReference type="CDD" id="cd08551">
    <property type="entry name" value="Fe-ADH"/>
    <property type="match status" value="1"/>
</dbReference>
<dbReference type="EMBL" id="CP104013">
    <property type="protein sequence ID" value="UYP44485.1"/>
    <property type="molecule type" value="Genomic_DNA"/>
</dbReference>
<accession>A0ABY6HLV3</accession>
<dbReference type="Proteomes" id="UP001208689">
    <property type="component" value="Chromosome"/>
</dbReference>
<dbReference type="PANTHER" id="PTHR11496">
    <property type="entry name" value="ALCOHOL DEHYDROGENASE"/>
    <property type="match status" value="1"/>
</dbReference>
<reference evidence="5" key="1">
    <citation type="submission" date="2022-09" db="EMBL/GenBank/DDBJ databases">
        <title>Actin cytoskeleton and complex cell architecture in an #Asgard archaeon.</title>
        <authorList>
            <person name="Ponce Toledo R.I."/>
            <person name="Schleper C."/>
            <person name="Rodrigues Oliveira T."/>
            <person name="Wollweber F."/>
            <person name="Xu J."/>
            <person name="Rittmann S."/>
            <person name="Klingl A."/>
            <person name="Pilhofer M."/>
        </authorList>
    </citation>
    <scope>NUCLEOTIDE SEQUENCE</scope>
    <source>
        <strain evidence="5">B-35</strain>
    </source>
</reference>
<evidence type="ECO:0000259" key="4">
    <source>
        <dbReference type="Pfam" id="PF25137"/>
    </source>
</evidence>
<evidence type="ECO:0008006" key="7">
    <source>
        <dbReference type="Google" id="ProtNLM"/>
    </source>
</evidence>
<evidence type="ECO:0000256" key="1">
    <source>
        <dbReference type="ARBA" id="ARBA00007358"/>
    </source>
</evidence>
<evidence type="ECO:0000259" key="3">
    <source>
        <dbReference type="Pfam" id="PF00465"/>
    </source>
</evidence>
<dbReference type="InterPro" id="IPR039697">
    <property type="entry name" value="Alcohol_dehydrogenase_Fe"/>
</dbReference>
<feature type="domain" description="Fe-containing alcohol dehydrogenase-like C-terminal" evidence="4">
    <location>
        <begin position="208"/>
        <end position="400"/>
    </location>
</feature>
<proteinExistence type="inferred from homology"/>
<dbReference type="InterPro" id="IPR056798">
    <property type="entry name" value="ADH_Fe_C"/>
</dbReference>
<dbReference type="Pfam" id="PF25137">
    <property type="entry name" value="ADH_Fe_C"/>
    <property type="match status" value="1"/>
</dbReference>